<feature type="transmembrane region" description="Helical" evidence="10">
    <location>
        <begin position="183"/>
        <end position="201"/>
    </location>
</feature>
<evidence type="ECO:0000313" key="11">
    <source>
        <dbReference type="EMBL" id="QRF70970.1"/>
    </source>
</evidence>
<dbReference type="GO" id="GO:0007165">
    <property type="term" value="P:signal transduction"/>
    <property type="evidence" value="ECO:0007669"/>
    <property type="project" value="UniProtKB-KW"/>
</dbReference>
<evidence type="ECO:0000256" key="4">
    <source>
        <dbReference type="ARBA" id="ARBA00022692"/>
    </source>
</evidence>
<comment type="subcellular location">
    <subcellularLocation>
        <location evidence="1 10">Cell membrane</location>
        <topology evidence="1 10">Multi-pass membrane protein</topology>
    </subcellularLocation>
</comment>
<keyword evidence="6 10" id="KW-1133">Transmembrane helix</keyword>
<evidence type="ECO:0000256" key="3">
    <source>
        <dbReference type="ARBA" id="ARBA00022606"/>
    </source>
</evidence>
<evidence type="ECO:0000256" key="6">
    <source>
        <dbReference type="ARBA" id="ARBA00022989"/>
    </source>
</evidence>
<protein>
    <recommendedName>
        <fullName evidence="10">Odorant receptor</fullName>
    </recommendedName>
</protein>
<keyword evidence="3 10" id="KW-0716">Sensory transduction</keyword>
<evidence type="ECO:0000256" key="1">
    <source>
        <dbReference type="ARBA" id="ARBA00004651"/>
    </source>
</evidence>
<dbReference type="GO" id="GO:0004984">
    <property type="term" value="F:olfactory receptor activity"/>
    <property type="evidence" value="ECO:0007669"/>
    <property type="project" value="InterPro"/>
</dbReference>
<keyword evidence="8 10" id="KW-0675">Receptor</keyword>
<evidence type="ECO:0000256" key="2">
    <source>
        <dbReference type="ARBA" id="ARBA00022475"/>
    </source>
</evidence>
<organism evidence="11">
    <name type="scientific">Semiothisa cinerearia</name>
    <dbReference type="NCBI Taxonomy" id="2249628"/>
    <lineage>
        <taxon>Eukaryota</taxon>
        <taxon>Metazoa</taxon>
        <taxon>Ecdysozoa</taxon>
        <taxon>Arthropoda</taxon>
        <taxon>Hexapoda</taxon>
        <taxon>Insecta</taxon>
        <taxon>Pterygota</taxon>
        <taxon>Neoptera</taxon>
        <taxon>Endopterygota</taxon>
        <taxon>Lepidoptera</taxon>
        <taxon>Glossata</taxon>
        <taxon>Ditrysia</taxon>
        <taxon>Geometroidea</taxon>
        <taxon>Geometridae</taxon>
        <taxon>Ennominae</taxon>
        <taxon>Semiothisa</taxon>
    </lineage>
</organism>
<keyword evidence="9 10" id="KW-0807">Transducer</keyword>
<dbReference type="AlphaFoldDB" id="A0A889XLB6"/>
<evidence type="ECO:0000256" key="7">
    <source>
        <dbReference type="ARBA" id="ARBA00023136"/>
    </source>
</evidence>
<keyword evidence="4 10" id="KW-0812">Transmembrane</keyword>
<keyword evidence="7 10" id="KW-0472">Membrane</keyword>
<reference evidence="11" key="1">
    <citation type="journal article" name="PLoS ONE">
        <title>Identification of chemosensory genes from the antennal transcriptome of Semiothisa cinerearia.</title>
        <authorList>
            <person name="Liu P."/>
            <person name="Zhang X."/>
            <person name="Meng R."/>
            <person name="Liu C."/>
            <person name="Li M."/>
            <person name="Zhang T."/>
        </authorList>
    </citation>
    <scope>NUCLEOTIDE SEQUENCE</scope>
</reference>
<proteinExistence type="evidence at transcript level"/>
<keyword evidence="5 10" id="KW-0552">Olfaction</keyword>
<comment type="similarity">
    <text evidence="10">Belongs to the insect chemoreceptor superfamily. Heteromeric odorant receptor channel (TC 1.A.69) family.</text>
</comment>
<evidence type="ECO:0000256" key="10">
    <source>
        <dbReference type="RuleBase" id="RU351113"/>
    </source>
</evidence>
<name>A0A889XLB6_9NEOP</name>
<dbReference type="InterPro" id="IPR004117">
    <property type="entry name" value="7tm6_olfct_rcpt"/>
</dbReference>
<dbReference type="GO" id="GO:0005549">
    <property type="term" value="F:odorant binding"/>
    <property type="evidence" value="ECO:0007669"/>
    <property type="project" value="InterPro"/>
</dbReference>
<evidence type="ECO:0000256" key="8">
    <source>
        <dbReference type="ARBA" id="ARBA00023170"/>
    </source>
</evidence>
<accession>A0A889XLB6</accession>
<feature type="transmembrane region" description="Helical" evidence="10">
    <location>
        <begin position="291"/>
        <end position="309"/>
    </location>
</feature>
<feature type="transmembrane region" description="Helical" evidence="10">
    <location>
        <begin position="48"/>
        <end position="73"/>
    </location>
</feature>
<dbReference type="EMBL" id="MT380380">
    <property type="protein sequence ID" value="QRF70970.1"/>
    <property type="molecule type" value="mRNA"/>
</dbReference>
<evidence type="ECO:0000256" key="5">
    <source>
        <dbReference type="ARBA" id="ARBA00022725"/>
    </source>
</evidence>
<comment type="caution">
    <text evidence="10">Lacks conserved residue(s) required for the propagation of feature annotation.</text>
</comment>
<dbReference type="Pfam" id="PF02949">
    <property type="entry name" value="7tm_6"/>
    <property type="match status" value="1"/>
</dbReference>
<evidence type="ECO:0000256" key="9">
    <source>
        <dbReference type="ARBA" id="ARBA00023224"/>
    </source>
</evidence>
<dbReference type="GO" id="GO:0005886">
    <property type="term" value="C:plasma membrane"/>
    <property type="evidence" value="ECO:0007669"/>
    <property type="project" value="UniProtKB-SubCell"/>
</dbReference>
<dbReference type="PANTHER" id="PTHR21137:SF35">
    <property type="entry name" value="ODORANT RECEPTOR 19A-RELATED"/>
    <property type="match status" value="1"/>
</dbReference>
<dbReference type="PANTHER" id="PTHR21137">
    <property type="entry name" value="ODORANT RECEPTOR"/>
    <property type="match status" value="1"/>
</dbReference>
<feature type="transmembrane region" description="Helical" evidence="10">
    <location>
        <begin position="321"/>
        <end position="338"/>
    </location>
</feature>
<feature type="transmembrane region" description="Helical" evidence="10">
    <location>
        <begin position="145"/>
        <end position="163"/>
    </location>
</feature>
<gene>
    <name evidence="11" type="primary">OR7</name>
</gene>
<feature type="transmembrane region" description="Helical" evidence="10">
    <location>
        <begin position="79"/>
        <end position="97"/>
    </location>
</feature>
<keyword evidence="2" id="KW-1003">Cell membrane</keyword>
<sequence length="419" mass="47486">MGIVKNIWKKITHTNALDQVSGALEMAFFEDVYRVTYLAGLSTTDRTVLYLLYSSIVKLMVALIVTGELWYTFTLASSLDEIAACVNVIVIQLITLFKFKNMITHKEFYQTLARSMETSYFDMTTKKRRELVLYWAKTHERYVKLLLGLGNCTLAAWHLYPLVDELDYNLMLSIRLPFHFDTPLLYPFTYLIVGIAFTYTAHSVMVTDLVMQAHMVPLICQLSVLADCFENIIRDCCVASGAVFPDGHRGDLTLNNDFKREYLRRLGNLVEQHKLILNHSMHLKAILSGPLLGQLAASGTLMCFIGFQATTTILENVTKCLMSLFYLGYNMFGMYIICRWCEEITNQSHSIGESVYCSGWETGVSLLPGVRTTILLVIARANNPVVFTAGGMYDLSLKSFTTLVKTSYSALTVLLRFRH</sequence>